<dbReference type="PANTHER" id="PTHR43434:SF16">
    <property type="entry name" value="BLL8046 PROTEIN"/>
    <property type="match status" value="1"/>
</dbReference>
<evidence type="ECO:0000313" key="2">
    <source>
        <dbReference type="Proteomes" id="UP000006892"/>
    </source>
</evidence>
<dbReference type="PANTHER" id="PTHR43434">
    <property type="entry name" value="PHOSPHOGLYCOLATE PHOSPHATASE"/>
    <property type="match status" value="1"/>
</dbReference>
<dbReference type="SFLD" id="SFLDG01129">
    <property type="entry name" value="C1.5:_HAD__Beta-PGM__Phosphata"/>
    <property type="match status" value="1"/>
</dbReference>
<protein>
    <submittedName>
        <fullName evidence="1">Haloacid dehalogenase-like hydrolase</fullName>
    </submittedName>
</protein>
<dbReference type="AlphaFoldDB" id="A0A3S5Y1M7"/>
<evidence type="ECO:0000313" key="1">
    <source>
        <dbReference type="EMBL" id="CBH46447.1"/>
    </source>
</evidence>
<dbReference type="RefSeq" id="WP_013414585.1">
    <property type="nucleotide sequence ID" value="NC_014659.1"/>
</dbReference>
<reference evidence="1" key="1">
    <citation type="journal article" date="2010" name="PLoS Genet.">
        <title>The genome of a pathogenic rhodococcus: cooptive virulence underpinned by key gene acquisitions.</title>
        <authorList>
            <person name="Letek M."/>
            <person name="Gonzalez P."/>
            <person name="Macarthur I."/>
            <person name="Rodriguez H."/>
            <person name="Freeman T.C."/>
            <person name="Valero-Rello A."/>
            <person name="Blanco M."/>
            <person name="Buckley T."/>
            <person name="Cherevach I."/>
            <person name="Fahey R."/>
            <person name="Hapeshi A."/>
            <person name="Holdstock J."/>
            <person name="Leadon D."/>
            <person name="Navas J."/>
            <person name="Ocampo A."/>
            <person name="Quail M.A."/>
            <person name="Sanders M."/>
            <person name="Scortti M.M."/>
            <person name="Prescott J.F."/>
            <person name="Fogarty U."/>
            <person name="Meijer W.G."/>
            <person name="Parkhill J."/>
            <person name="Bentley S.D."/>
            <person name="Vazquez-Boland J.A."/>
        </authorList>
    </citation>
    <scope>NUCLEOTIDE SEQUENCE [LARGE SCALE GENOMIC DNA]</scope>
    <source>
        <strain evidence="1 2">103S</strain>
    </source>
</reference>
<dbReference type="Pfam" id="PF13419">
    <property type="entry name" value="HAD_2"/>
    <property type="match status" value="1"/>
</dbReference>
<dbReference type="Proteomes" id="UP001154400">
    <property type="component" value="Chromosome"/>
</dbReference>
<dbReference type="InterPro" id="IPR006439">
    <property type="entry name" value="HAD-SF_hydro_IA"/>
</dbReference>
<gene>
    <name evidence="1" type="ordered locus">REQ_03080</name>
</gene>
<dbReference type="InterPro" id="IPR023198">
    <property type="entry name" value="PGP-like_dom2"/>
</dbReference>
<dbReference type="SUPFAM" id="SSF56784">
    <property type="entry name" value="HAD-like"/>
    <property type="match status" value="1"/>
</dbReference>
<dbReference type="NCBIfam" id="TIGR01509">
    <property type="entry name" value="HAD-SF-IA-v3"/>
    <property type="match status" value="1"/>
</dbReference>
<dbReference type="NCBIfam" id="TIGR01549">
    <property type="entry name" value="HAD-SF-IA-v1"/>
    <property type="match status" value="1"/>
</dbReference>
<dbReference type="InterPro" id="IPR036412">
    <property type="entry name" value="HAD-like_sf"/>
</dbReference>
<dbReference type="InterPro" id="IPR041492">
    <property type="entry name" value="HAD_2"/>
</dbReference>
<organism evidence="1">
    <name type="scientific">Rhodococcus hoagii (strain 103S)</name>
    <name type="common">Rhodococcus equi</name>
    <dbReference type="NCBI Taxonomy" id="685727"/>
    <lineage>
        <taxon>Bacteria</taxon>
        <taxon>Bacillati</taxon>
        <taxon>Actinomycetota</taxon>
        <taxon>Actinomycetes</taxon>
        <taxon>Mycobacteriales</taxon>
        <taxon>Nocardiaceae</taxon>
        <taxon>Prescottella</taxon>
    </lineage>
</organism>
<sequence length="223" mass="24041">MSNLPAAVLFDIDGTLVDSNYLHADAWHRAFVDAGLTVPTWRIHRAIGMDGSTLIRDLCPGIDDATADRVDELHSRFYKNEADQLRLLPGAREILGQLHDSGLRVVLATSAPADELAILRRLLDSESVLYAVTSGEDVDTAKPDPTIVKIALERSGTESGRAVFVGDSVWDMRACQALGVPTVGVLSGGISRGELTEAGADHCCDDVDALRRELDRSPLGRLL</sequence>
<dbReference type="Gene3D" id="1.10.150.240">
    <property type="entry name" value="Putative phosphatase, domain 2"/>
    <property type="match status" value="1"/>
</dbReference>
<dbReference type="GO" id="GO:0008967">
    <property type="term" value="F:phosphoglycolate phosphatase activity"/>
    <property type="evidence" value="ECO:0007669"/>
    <property type="project" value="TreeGrafter"/>
</dbReference>
<dbReference type="PRINTS" id="PR00413">
    <property type="entry name" value="HADHALOGNASE"/>
</dbReference>
<dbReference type="GO" id="GO:0006281">
    <property type="term" value="P:DNA repair"/>
    <property type="evidence" value="ECO:0007669"/>
    <property type="project" value="TreeGrafter"/>
</dbReference>
<proteinExistence type="predicted"/>
<dbReference type="Gene3D" id="3.40.50.1000">
    <property type="entry name" value="HAD superfamily/HAD-like"/>
    <property type="match status" value="1"/>
</dbReference>
<keyword evidence="1" id="KW-0378">Hydrolase</keyword>
<dbReference type="InterPro" id="IPR023214">
    <property type="entry name" value="HAD_sf"/>
</dbReference>
<dbReference type="SFLD" id="SFLDG01135">
    <property type="entry name" value="C1.5.6:_HAD__Beta-PGM__Phospha"/>
    <property type="match status" value="1"/>
</dbReference>
<dbReference type="KEGG" id="req:REQ_03080"/>
<accession>A0A3S5Y1M7</accession>
<dbReference type="InterPro" id="IPR050155">
    <property type="entry name" value="HAD-like_hydrolase_sf"/>
</dbReference>
<name>A0A3S5Y1M7_RHOH1</name>
<dbReference type="SFLD" id="SFLDS00003">
    <property type="entry name" value="Haloacid_Dehalogenase"/>
    <property type="match status" value="1"/>
</dbReference>
<dbReference type="GO" id="GO:0005829">
    <property type="term" value="C:cytosol"/>
    <property type="evidence" value="ECO:0007669"/>
    <property type="project" value="TreeGrafter"/>
</dbReference>
<dbReference type="EMBL" id="FN563149">
    <property type="protein sequence ID" value="CBH46447.1"/>
    <property type="molecule type" value="Genomic_DNA"/>
</dbReference>